<gene>
    <name evidence="6" type="ORF">KSS90_06800</name>
</gene>
<sequence>MNLRFLETFVWVARLKSFRLTAEKLFTTQASVSSRIAALEADLGVKLLLRDSRGVSLTPEGAKVLEYAERMLDTAKAMKQSLDSDRTKTGRIRLGVMDTVIHTWMSALVAELGERYPQVEIELVADTALNLREQLQKGFLEVILQTDLLREQSIRSQDLARYPMGWIVAAGSPHHRTYASLTELARERIVTFSKNSRPHQEVLGLLQAAGADAPRLNCVNSVAAITRLLRDGFGIGALPPALVDGELNRGELVLLEGLQPPPSLELVVAWQTGVALVDEVVGVCRQVLERYARDVGGQRIVLV</sequence>
<comment type="similarity">
    <text evidence="1">Belongs to the LysR transcriptional regulatory family.</text>
</comment>
<dbReference type="CDD" id="cd05466">
    <property type="entry name" value="PBP2_LTTR_substrate"/>
    <property type="match status" value="1"/>
</dbReference>
<dbReference type="RefSeq" id="WP_217868711.1">
    <property type="nucleotide sequence ID" value="NZ_CP077077.1"/>
</dbReference>
<name>A0ABX8NPB4_9PSED</name>
<evidence type="ECO:0000256" key="1">
    <source>
        <dbReference type="ARBA" id="ARBA00009437"/>
    </source>
</evidence>
<feature type="domain" description="HTH lysR-type" evidence="5">
    <location>
        <begin position="1"/>
        <end position="58"/>
    </location>
</feature>
<reference evidence="6 7" key="1">
    <citation type="journal article" date="2021" name="Microorganisms">
        <title>The Ever-Expanding Pseudomonas Genus: Description of 43 New Species and Partition of the Pseudomonas putida Group.</title>
        <authorList>
            <person name="Girard L."/>
            <person name="Lood C."/>
            <person name="Hofte M."/>
            <person name="Vandamme P."/>
            <person name="Rokni-Zadeh H."/>
            <person name="van Noort V."/>
            <person name="Lavigne R."/>
            <person name="De Mot R."/>
        </authorList>
    </citation>
    <scope>NUCLEOTIDE SEQUENCE [LARGE SCALE GENOMIC DNA]</scope>
    <source>
        <strain evidence="6 7">COW77</strain>
    </source>
</reference>
<protein>
    <submittedName>
        <fullName evidence="6">LysR family transcriptional regulator</fullName>
    </submittedName>
</protein>
<evidence type="ECO:0000313" key="6">
    <source>
        <dbReference type="EMBL" id="QXH57900.1"/>
    </source>
</evidence>
<dbReference type="PROSITE" id="PS50931">
    <property type="entry name" value="HTH_LYSR"/>
    <property type="match status" value="1"/>
</dbReference>
<keyword evidence="4" id="KW-0804">Transcription</keyword>
<evidence type="ECO:0000259" key="5">
    <source>
        <dbReference type="PROSITE" id="PS50931"/>
    </source>
</evidence>
<dbReference type="EMBL" id="CP077077">
    <property type="protein sequence ID" value="QXH57900.1"/>
    <property type="molecule type" value="Genomic_DNA"/>
</dbReference>
<evidence type="ECO:0000256" key="2">
    <source>
        <dbReference type="ARBA" id="ARBA00023015"/>
    </source>
</evidence>
<dbReference type="PANTHER" id="PTHR30126">
    <property type="entry name" value="HTH-TYPE TRANSCRIPTIONAL REGULATOR"/>
    <property type="match status" value="1"/>
</dbReference>
<evidence type="ECO:0000256" key="3">
    <source>
        <dbReference type="ARBA" id="ARBA00023125"/>
    </source>
</evidence>
<accession>A0ABX8NPB4</accession>
<dbReference type="Proteomes" id="UP000824010">
    <property type="component" value="Chromosome"/>
</dbReference>
<dbReference type="InterPro" id="IPR005119">
    <property type="entry name" value="LysR_subst-bd"/>
</dbReference>
<keyword evidence="7" id="KW-1185">Reference proteome</keyword>
<evidence type="ECO:0000313" key="7">
    <source>
        <dbReference type="Proteomes" id="UP000824010"/>
    </source>
</evidence>
<dbReference type="PANTHER" id="PTHR30126:SF77">
    <property type="entry name" value="TRANSCRIPTIONAL REGULATORY PROTEIN"/>
    <property type="match status" value="1"/>
</dbReference>
<dbReference type="Pfam" id="PF00126">
    <property type="entry name" value="HTH_1"/>
    <property type="match status" value="1"/>
</dbReference>
<organism evidence="6 7">
    <name type="scientific">Pseudomonas maumuensis</name>
    <dbReference type="NCBI Taxonomy" id="2842354"/>
    <lineage>
        <taxon>Bacteria</taxon>
        <taxon>Pseudomonadati</taxon>
        <taxon>Pseudomonadota</taxon>
        <taxon>Gammaproteobacteria</taxon>
        <taxon>Pseudomonadales</taxon>
        <taxon>Pseudomonadaceae</taxon>
        <taxon>Pseudomonas</taxon>
    </lineage>
</organism>
<proteinExistence type="inferred from homology"/>
<dbReference type="InterPro" id="IPR000847">
    <property type="entry name" value="LysR_HTH_N"/>
</dbReference>
<keyword evidence="3" id="KW-0238">DNA-binding</keyword>
<keyword evidence="2" id="KW-0805">Transcription regulation</keyword>
<evidence type="ECO:0000256" key="4">
    <source>
        <dbReference type="ARBA" id="ARBA00023163"/>
    </source>
</evidence>
<dbReference type="Pfam" id="PF03466">
    <property type="entry name" value="LysR_substrate"/>
    <property type="match status" value="1"/>
</dbReference>